<dbReference type="InterPro" id="IPR015943">
    <property type="entry name" value="WD40/YVTN_repeat-like_dom_sf"/>
</dbReference>
<dbReference type="InterPro" id="IPR036890">
    <property type="entry name" value="HATPase_C_sf"/>
</dbReference>
<keyword evidence="5" id="KW-1185">Reference proteome</keyword>
<dbReference type="PANTHER" id="PTHR34220:SF7">
    <property type="entry name" value="SENSOR HISTIDINE KINASE YPDA"/>
    <property type="match status" value="1"/>
</dbReference>
<evidence type="ECO:0000313" key="4">
    <source>
        <dbReference type="EMBL" id="SKC17999.1"/>
    </source>
</evidence>
<feature type="domain" description="Signal transduction histidine kinase internal region" evidence="2">
    <location>
        <begin position="817"/>
        <end position="896"/>
    </location>
</feature>
<dbReference type="Proteomes" id="UP000190897">
    <property type="component" value="Unassembled WGS sequence"/>
</dbReference>
<proteinExistence type="predicted"/>
<evidence type="ECO:0000259" key="2">
    <source>
        <dbReference type="Pfam" id="PF06580"/>
    </source>
</evidence>
<dbReference type="EMBL" id="FUZA01000010">
    <property type="protein sequence ID" value="SKC17999.1"/>
    <property type="molecule type" value="Genomic_DNA"/>
</dbReference>
<dbReference type="Gene3D" id="2.130.10.10">
    <property type="entry name" value="YVTN repeat-like/Quinoprotein amine dehydrogenase"/>
    <property type="match status" value="2"/>
</dbReference>
<evidence type="ECO:0000259" key="3">
    <source>
        <dbReference type="Pfam" id="PF07495"/>
    </source>
</evidence>
<evidence type="ECO:0000256" key="1">
    <source>
        <dbReference type="SAM" id="Phobius"/>
    </source>
</evidence>
<gene>
    <name evidence="4" type="ORF">SAMN05660293_05233</name>
</gene>
<dbReference type="Pfam" id="PF06580">
    <property type="entry name" value="His_kinase"/>
    <property type="match status" value="1"/>
</dbReference>
<dbReference type="GO" id="GO:0016020">
    <property type="term" value="C:membrane"/>
    <property type="evidence" value="ECO:0007669"/>
    <property type="project" value="InterPro"/>
</dbReference>
<keyword evidence="1" id="KW-0472">Membrane</keyword>
<accession>A0A1T5HBQ6</accession>
<dbReference type="InterPro" id="IPR050640">
    <property type="entry name" value="Bact_2-comp_sensor_kinase"/>
</dbReference>
<dbReference type="SUPFAM" id="SSF55874">
    <property type="entry name" value="ATPase domain of HSP90 chaperone/DNA topoisomerase II/histidine kinase"/>
    <property type="match status" value="1"/>
</dbReference>
<keyword evidence="1" id="KW-0812">Transmembrane</keyword>
<reference evidence="5" key="1">
    <citation type="submission" date="2017-02" db="EMBL/GenBank/DDBJ databases">
        <authorList>
            <person name="Varghese N."/>
            <person name="Submissions S."/>
        </authorList>
    </citation>
    <scope>NUCLEOTIDE SEQUENCE [LARGE SCALE GENOMIC DNA]</scope>
    <source>
        <strain evidence="5">DSM 22270</strain>
    </source>
</reference>
<dbReference type="InterPro" id="IPR011110">
    <property type="entry name" value="Reg_prop"/>
</dbReference>
<dbReference type="Pfam" id="PF07494">
    <property type="entry name" value="Reg_prop"/>
    <property type="match status" value="1"/>
</dbReference>
<dbReference type="SUPFAM" id="SSF63829">
    <property type="entry name" value="Calcium-dependent phosphotriesterase"/>
    <property type="match status" value="2"/>
</dbReference>
<dbReference type="Gene3D" id="3.30.565.10">
    <property type="entry name" value="Histidine kinase-like ATPase, C-terminal domain"/>
    <property type="match status" value="1"/>
</dbReference>
<dbReference type="PANTHER" id="PTHR34220">
    <property type="entry name" value="SENSOR HISTIDINE KINASE YPDA"/>
    <property type="match status" value="1"/>
</dbReference>
<dbReference type="Pfam" id="PF07495">
    <property type="entry name" value="Y_Y_Y"/>
    <property type="match status" value="1"/>
</dbReference>
<feature type="domain" description="Two component regulator three Y" evidence="3">
    <location>
        <begin position="704"/>
        <end position="761"/>
    </location>
</feature>
<dbReference type="GO" id="GO:0000155">
    <property type="term" value="F:phosphorelay sensor kinase activity"/>
    <property type="evidence" value="ECO:0007669"/>
    <property type="project" value="InterPro"/>
</dbReference>
<organism evidence="4 5">
    <name type="scientific">Dyadobacter psychrophilus</name>
    <dbReference type="NCBI Taxonomy" id="651661"/>
    <lineage>
        <taxon>Bacteria</taxon>
        <taxon>Pseudomonadati</taxon>
        <taxon>Bacteroidota</taxon>
        <taxon>Cytophagia</taxon>
        <taxon>Cytophagales</taxon>
        <taxon>Spirosomataceae</taxon>
        <taxon>Dyadobacter</taxon>
    </lineage>
</organism>
<dbReference type="Gene3D" id="2.60.40.10">
    <property type="entry name" value="Immunoglobulins"/>
    <property type="match status" value="1"/>
</dbReference>
<evidence type="ECO:0000313" key="5">
    <source>
        <dbReference type="Proteomes" id="UP000190897"/>
    </source>
</evidence>
<dbReference type="InterPro" id="IPR013783">
    <property type="entry name" value="Ig-like_fold"/>
</dbReference>
<protein>
    <submittedName>
        <fullName evidence="4">Putative regulator of cell autolysis</fullName>
    </submittedName>
</protein>
<dbReference type="InterPro" id="IPR011123">
    <property type="entry name" value="Y_Y_Y"/>
</dbReference>
<dbReference type="RefSeq" id="WP_229208569.1">
    <property type="nucleotide sequence ID" value="NZ_FUZA01000010.1"/>
</dbReference>
<feature type="transmembrane region" description="Helical" evidence="1">
    <location>
        <begin position="768"/>
        <end position="786"/>
    </location>
</feature>
<sequence length="1030" mass="118527">MRQKFAFFIAFWLIPTMLFGQTIFQNIKWQDGLSAKQVRCLYKDETGFLWIGTNNGLNRYDGAVVKQYKNGTKQKNLLINAIQQFGKGDTLILGLLNGVMLFNASSGSFSTDKRFSALEKETVVTIKPDNAGRLWIGTSNRIYIYEKGKLRPLAAVVPAAANIFSQSDYFLSGMVWDTTRNGFWIVGSKPYFIDIRKNAIYHKDNNVLHSPIFDQNYVNALAVDSKGDVWYGCDDNLTLNYWNFKTGSVQRFYELDGKKISDGINLLFIDHKDRLWISTWLFAAFIKERGQKIKKIEYDQNLSYCIGYGHFRDAITDKEGNVWLGTINGVSKSQSQYPLQAIYQLPNFKFFLETGFAHANSITVDKNLVMACKEDGIVAYHTDNRTYQRYIVTDDDLRRNRFVMCTKAKDSWWFVGNDGIHVLRNGSDKLVRFEDIKKDTPNRYANFVFTDHKGNVWFQILEDAIYRHDPVTKKTTRYDGTESRFGLFAFKNCPSSIQLSNKDILFSLPGSGLLRFDYQKEHFSILPGKEFANVQVLKLAEDKKGDIWAAVSGKGLVKINRNGMPLDSIDSRTGLFYDYLSSIAIDSRGAVWGASREGLMFFNPDTRAVTKVEIDLGKTLQDYYNNLTFANGKIYAVMLDHILLIDPFSFAGMPVKQPPFITSIKVFGQEKLGFEKEGVLELAPNEDFITFQYASLSHRDIPALQYSYQLESVDENWVNAGRAITASYTNLLPGKYLFKVRSTDEFGRWMTKIQKLQVIVKPNWWQTWWFRLLCLILTGIMLYFAYHAYRQRKQQKAQSEQKELMLLKISKMLAESQLMALRAQMNPHFIFNCLNSIQECIVTGKYTQASTYLNKFSKLFRMVLQNSGKDLISVSQERQVLELYLELEMMRFEESFSYKIIMDPALEDDDVALPSMLLQPYVENALWHGLLHKDGERKLLIEFRLVNEDVFICRIQDNGIGRKKSFELKAESVKYKQHESQGLRITKDRIDLLNKQGNHAKLTITDLYDDNGTAGGTLIEIELSTYLNNV</sequence>
<dbReference type="AlphaFoldDB" id="A0A1T5HBQ6"/>
<name>A0A1T5HBQ6_9BACT</name>
<dbReference type="InterPro" id="IPR010559">
    <property type="entry name" value="Sig_transdc_His_kin_internal"/>
</dbReference>
<dbReference type="STRING" id="651661.SAMN05660293_05233"/>
<keyword evidence="1" id="KW-1133">Transmembrane helix</keyword>